<gene>
    <name evidence="1" type="ORF">SNAT2548_LOCUS5434</name>
</gene>
<keyword evidence="2" id="KW-1185">Reference proteome</keyword>
<dbReference type="AlphaFoldDB" id="A0A812J4C0"/>
<protein>
    <recommendedName>
        <fullName evidence="3">Pentatricopeptide repeat-containing protein</fullName>
    </recommendedName>
</protein>
<dbReference type="OrthoDB" id="185373at2759"/>
<sequence>MKFILAAFHKLPPAPCRYTSMEKVTKLEEGALKHGTAWHNGTSFGADAPTIFAIAFNSKAWQLLVQGIWRHTNVMASELSRPATKPETDADWAQSSEVFNLAAACSRSRAAWKGDALGAAGLATASTAAVWKGASRGASCACFSNFARGARPSLSPEPQRRGLCSLRPAQASLRPDAVNFNATILVCASASAWHMAAALLEDMPSKKVIPDTRSYNAVLSACDHAAEAEQAVPGAEASGSWHGVASFVAIDGPVTLKCTPYFTSLHGNPNRRSRGREACSDLYRPGTPNVEW</sequence>
<proteinExistence type="predicted"/>
<accession>A0A812J4C0</accession>
<organism evidence="1 2">
    <name type="scientific">Symbiodinium natans</name>
    <dbReference type="NCBI Taxonomy" id="878477"/>
    <lineage>
        <taxon>Eukaryota</taxon>
        <taxon>Sar</taxon>
        <taxon>Alveolata</taxon>
        <taxon>Dinophyceae</taxon>
        <taxon>Suessiales</taxon>
        <taxon>Symbiodiniaceae</taxon>
        <taxon>Symbiodinium</taxon>
    </lineage>
</organism>
<evidence type="ECO:0008006" key="3">
    <source>
        <dbReference type="Google" id="ProtNLM"/>
    </source>
</evidence>
<dbReference type="EMBL" id="CAJNDS010000347">
    <property type="protein sequence ID" value="CAE7195707.1"/>
    <property type="molecule type" value="Genomic_DNA"/>
</dbReference>
<comment type="caution">
    <text evidence="1">The sequence shown here is derived from an EMBL/GenBank/DDBJ whole genome shotgun (WGS) entry which is preliminary data.</text>
</comment>
<reference evidence="1" key="1">
    <citation type="submission" date="2021-02" db="EMBL/GenBank/DDBJ databases">
        <authorList>
            <person name="Dougan E. K."/>
            <person name="Rhodes N."/>
            <person name="Thang M."/>
            <person name="Chan C."/>
        </authorList>
    </citation>
    <scope>NUCLEOTIDE SEQUENCE</scope>
</reference>
<evidence type="ECO:0000313" key="1">
    <source>
        <dbReference type="EMBL" id="CAE7195707.1"/>
    </source>
</evidence>
<dbReference type="Proteomes" id="UP000604046">
    <property type="component" value="Unassembled WGS sequence"/>
</dbReference>
<dbReference type="Gene3D" id="1.25.40.10">
    <property type="entry name" value="Tetratricopeptide repeat domain"/>
    <property type="match status" value="1"/>
</dbReference>
<dbReference type="InterPro" id="IPR011990">
    <property type="entry name" value="TPR-like_helical_dom_sf"/>
</dbReference>
<name>A0A812J4C0_9DINO</name>
<evidence type="ECO:0000313" key="2">
    <source>
        <dbReference type="Proteomes" id="UP000604046"/>
    </source>
</evidence>